<keyword evidence="5 10" id="KW-1133">Transmembrane helix</keyword>
<keyword evidence="2 10" id="KW-0444">Lipid biosynthesis</keyword>
<keyword evidence="3 10" id="KW-0808">Transferase</keyword>
<comment type="subunit">
    <text evidence="10">Probably interacts with PlsX.</text>
</comment>
<organism evidence="11 12">
    <name type="scientific">Roseibium aggregatum</name>
    <dbReference type="NCBI Taxonomy" id="187304"/>
    <lineage>
        <taxon>Bacteria</taxon>
        <taxon>Pseudomonadati</taxon>
        <taxon>Pseudomonadota</taxon>
        <taxon>Alphaproteobacteria</taxon>
        <taxon>Hyphomicrobiales</taxon>
        <taxon>Stappiaceae</taxon>
        <taxon>Roseibium</taxon>
    </lineage>
</organism>
<evidence type="ECO:0000256" key="3">
    <source>
        <dbReference type="ARBA" id="ARBA00022679"/>
    </source>
</evidence>
<accession>A0A939ECA6</accession>
<dbReference type="EMBL" id="JAEKJZ010000001">
    <property type="protein sequence ID" value="MBN9670116.1"/>
    <property type="molecule type" value="Genomic_DNA"/>
</dbReference>
<dbReference type="EC" id="2.3.1.275" evidence="10"/>
<keyword evidence="9 10" id="KW-1208">Phospholipid metabolism</keyword>
<dbReference type="NCBIfam" id="TIGR00023">
    <property type="entry name" value="glycerol-3-phosphate 1-O-acyltransferase PlsY"/>
    <property type="match status" value="1"/>
</dbReference>
<reference evidence="11" key="1">
    <citation type="submission" date="2020-12" db="EMBL/GenBank/DDBJ databases">
        <title>Oil enriched cultivation method for isolating marine PHA-producing bacteria.</title>
        <authorList>
            <person name="Zheng W."/>
            <person name="Yu S."/>
            <person name="Huang Y."/>
        </authorList>
    </citation>
    <scope>NUCLEOTIDE SEQUENCE</scope>
    <source>
        <strain evidence="11">SY-2-12</strain>
    </source>
</reference>
<gene>
    <name evidence="10 11" type="primary">plsY</name>
    <name evidence="11" type="ORF">JF539_07175</name>
</gene>
<feature type="transmembrane region" description="Helical" evidence="10">
    <location>
        <begin position="12"/>
        <end position="34"/>
    </location>
</feature>
<comment type="caution">
    <text evidence="11">The sequence shown here is derived from an EMBL/GenBank/DDBJ whole genome shotgun (WGS) entry which is preliminary data.</text>
</comment>
<evidence type="ECO:0000256" key="2">
    <source>
        <dbReference type="ARBA" id="ARBA00022516"/>
    </source>
</evidence>
<dbReference type="PANTHER" id="PTHR30309">
    <property type="entry name" value="INNER MEMBRANE PROTEIN YGIH"/>
    <property type="match status" value="1"/>
</dbReference>
<evidence type="ECO:0000256" key="5">
    <source>
        <dbReference type="ARBA" id="ARBA00022989"/>
    </source>
</evidence>
<name>A0A939ECA6_9HYPH</name>
<evidence type="ECO:0000256" key="1">
    <source>
        <dbReference type="ARBA" id="ARBA00022475"/>
    </source>
</evidence>
<keyword evidence="8 10" id="KW-0594">Phospholipid biosynthesis</keyword>
<proteinExistence type="inferred from homology"/>
<comment type="function">
    <text evidence="10">Catalyzes the transfer of an acyl group from acyl-phosphate (acyl-PO(4)) to glycerol-3-phosphate (G3P) to form lysophosphatidic acid (LPA). This enzyme utilizes acyl-phosphate as fatty acyl donor, but not acyl-CoA or acyl-ACP.</text>
</comment>
<protein>
    <recommendedName>
        <fullName evidence="10">Glycerol-3-phosphate acyltransferase</fullName>
    </recommendedName>
    <alternativeName>
        <fullName evidence="10">Acyl-PO4 G3P acyltransferase</fullName>
    </alternativeName>
    <alternativeName>
        <fullName evidence="10">Acyl-phosphate--glycerol-3-phosphate acyltransferase</fullName>
    </alternativeName>
    <alternativeName>
        <fullName evidence="10">G3P acyltransferase</fullName>
        <shortName evidence="10">GPAT</shortName>
        <ecNumber evidence="10">2.3.1.275</ecNumber>
    </alternativeName>
    <alternativeName>
        <fullName evidence="10">Lysophosphatidic acid synthase</fullName>
        <shortName evidence="10">LPA synthase</shortName>
    </alternativeName>
</protein>
<comment type="pathway">
    <text evidence="10">Lipid metabolism; phospholipid metabolism.</text>
</comment>
<keyword evidence="7 10" id="KW-0472">Membrane</keyword>
<dbReference type="GO" id="GO:0043772">
    <property type="term" value="F:acyl-phosphate glycerol-3-phosphate acyltransferase activity"/>
    <property type="evidence" value="ECO:0007669"/>
    <property type="project" value="UniProtKB-UniRule"/>
</dbReference>
<comment type="catalytic activity">
    <reaction evidence="10">
        <text>an acyl phosphate + sn-glycerol 3-phosphate = a 1-acyl-sn-glycero-3-phosphate + phosphate</text>
        <dbReference type="Rhea" id="RHEA:34075"/>
        <dbReference type="ChEBI" id="CHEBI:43474"/>
        <dbReference type="ChEBI" id="CHEBI:57597"/>
        <dbReference type="ChEBI" id="CHEBI:57970"/>
        <dbReference type="ChEBI" id="CHEBI:59918"/>
        <dbReference type="EC" id="2.3.1.275"/>
    </reaction>
</comment>
<sequence length="221" mass="23579">MPDPISWGLAWPYYLAALAFGYLLGSVMFGLILTRMAGLGDIRKIGSGNLGTTNVLRTGRKSLAAATLLGDALKGTVAVLIVRHFYGQEMAIVAGFGAFLGHLYPVWLKFSGGKGVATYLGIVLALFWPAGLAFAVVWLAMAFSFRFSSLSALAASLVTPVLLYLVFNQAQLAEMTSLMTVFLWLKHHENIGRLLRGEESRIGAKTKPVAEPGTEPDGGGA</sequence>
<feature type="transmembrane region" description="Helical" evidence="10">
    <location>
        <begin position="63"/>
        <end position="84"/>
    </location>
</feature>
<evidence type="ECO:0000313" key="12">
    <source>
        <dbReference type="Proteomes" id="UP000664096"/>
    </source>
</evidence>
<comment type="similarity">
    <text evidence="10">Belongs to the PlsY family.</text>
</comment>
<dbReference type="GO" id="GO:0008654">
    <property type="term" value="P:phospholipid biosynthetic process"/>
    <property type="evidence" value="ECO:0007669"/>
    <property type="project" value="UniProtKB-UniRule"/>
</dbReference>
<keyword evidence="6 10" id="KW-0443">Lipid metabolism</keyword>
<dbReference type="InterPro" id="IPR003811">
    <property type="entry name" value="G3P_acylTferase_PlsY"/>
</dbReference>
<keyword evidence="4 10" id="KW-0812">Transmembrane</keyword>
<dbReference type="Proteomes" id="UP000664096">
    <property type="component" value="Unassembled WGS sequence"/>
</dbReference>
<dbReference type="PANTHER" id="PTHR30309:SF0">
    <property type="entry name" value="GLYCEROL-3-PHOSPHATE ACYLTRANSFERASE-RELATED"/>
    <property type="match status" value="1"/>
</dbReference>
<evidence type="ECO:0000256" key="9">
    <source>
        <dbReference type="ARBA" id="ARBA00023264"/>
    </source>
</evidence>
<feature type="transmembrane region" description="Helical" evidence="10">
    <location>
        <begin position="90"/>
        <end position="107"/>
    </location>
</feature>
<evidence type="ECO:0000313" key="11">
    <source>
        <dbReference type="EMBL" id="MBN9670116.1"/>
    </source>
</evidence>
<evidence type="ECO:0000256" key="8">
    <source>
        <dbReference type="ARBA" id="ARBA00023209"/>
    </source>
</evidence>
<feature type="transmembrane region" description="Helical" evidence="10">
    <location>
        <begin position="147"/>
        <end position="167"/>
    </location>
</feature>
<dbReference type="GO" id="GO:0005886">
    <property type="term" value="C:plasma membrane"/>
    <property type="evidence" value="ECO:0007669"/>
    <property type="project" value="UniProtKB-SubCell"/>
</dbReference>
<evidence type="ECO:0000256" key="10">
    <source>
        <dbReference type="HAMAP-Rule" id="MF_01043"/>
    </source>
</evidence>
<dbReference type="HAMAP" id="MF_01043">
    <property type="entry name" value="PlsY"/>
    <property type="match status" value="1"/>
</dbReference>
<evidence type="ECO:0000256" key="6">
    <source>
        <dbReference type="ARBA" id="ARBA00023098"/>
    </source>
</evidence>
<comment type="subcellular location">
    <subcellularLocation>
        <location evidence="10">Cell membrane</location>
        <topology evidence="10">Multi-pass membrane protein</topology>
    </subcellularLocation>
</comment>
<keyword evidence="1 10" id="KW-1003">Cell membrane</keyword>
<evidence type="ECO:0000256" key="4">
    <source>
        <dbReference type="ARBA" id="ARBA00022692"/>
    </source>
</evidence>
<feature type="transmembrane region" description="Helical" evidence="10">
    <location>
        <begin position="119"/>
        <end position="141"/>
    </location>
</feature>
<dbReference type="AlphaFoldDB" id="A0A939ECA6"/>
<dbReference type="SMART" id="SM01207">
    <property type="entry name" value="G3P_acyltransf"/>
    <property type="match status" value="1"/>
</dbReference>
<dbReference type="Pfam" id="PF02660">
    <property type="entry name" value="G3P_acyltransf"/>
    <property type="match status" value="1"/>
</dbReference>
<dbReference type="RefSeq" id="WP_207139628.1">
    <property type="nucleotide sequence ID" value="NZ_JAEKJZ010000001.1"/>
</dbReference>
<evidence type="ECO:0000256" key="7">
    <source>
        <dbReference type="ARBA" id="ARBA00023136"/>
    </source>
</evidence>